<sequence>MSENENESNITISTFQQFSDKKRCFCCSVNKKKEDFYRSDDPNKNANCNRCYERRKNKRKETNSILKKKAKMKASTDITPSSSSSASTSQINSSIEEIELFPEQENTLKDNKDENFGSKDYDNDDSPLYSLDEVQEIIAKKFYEVESKDANTEPFDFEKIKDSFCQFAKILIVALEFGSGYYWETQRLYPNTRKKKFNEFPLKAREWIQQNVKYNMRNSELCNHLHDKGLIDPKVHTNEQVYYWASVYSKETYIMNLENRVLSAKLYLEQSKFTNKEFKILNYIENDFVRALGFATPLLNSIGVTNITEIVVDSTFKTNEEQFELFVVNANHNGYGMPLAYLYLLTFNGDESVINNPKNKIQTRVQVLCEFFSCLRKINLLPIFVLTDKDAGEISAISEAWSWTANIQLCYWHLEHAIKRWLNEKSKLGKYTKMQALEAHKKFEFIDPTWISSSATKKLCPDDCIKQLIDMIKMHANMHPLIPIAKDTFWTSSEIYYTCTKEVYQFCYSRFSAAIPLARMTMITESHWRVLKYKYNYNYNRPHLDRLTQILAEQLVPDFELKLIHHNTNRALPTWWELFKKENGKNVKYDPVENENKLVEEKSSTSNHVYDISETCNIIELRQEKLSYYKKTFDTALVLYEWEMNNDKFIENFDTLMKPIVRAIDECVQVLNAHKQQSTTESSNGKLSFWLR</sequence>
<dbReference type="EMBL" id="CAJVPW010007131">
    <property type="protein sequence ID" value="CAG8577420.1"/>
    <property type="molecule type" value="Genomic_DNA"/>
</dbReference>
<dbReference type="Proteomes" id="UP000789366">
    <property type="component" value="Unassembled WGS sequence"/>
</dbReference>
<evidence type="ECO:0000313" key="2">
    <source>
        <dbReference type="Proteomes" id="UP000789366"/>
    </source>
</evidence>
<proteinExistence type="predicted"/>
<keyword evidence="2" id="KW-1185">Reference proteome</keyword>
<accession>A0ACA9ME52</accession>
<protein>
    <submittedName>
        <fullName evidence="1">9270_t:CDS:1</fullName>
    </submittedName>
</protein>
<comment type="caution">
    <text evidence="1">The sequence shown here is derived from an EMBL/GenBank/DDBJ whole genome shotgun (WGS) entry which is preliminary data.</text>
</comment>
<organism evidence="1 2">
    <name type="scientific">Cetraspora pellucida</name>
    <dbReference type="NCBI Taxonomy" id="1433469"/>
    <lineage>
        <taxon>Eukaryota</taxon>
        <taxon>Fungi</taxon>
        <taxon>Fungi incertae sedis</taxon>
        <taxon>Mucoromycota</taxon>
        <taxon>Glomeromycotina</taxon>
        <taxon>Glomeromycetes</taxon>
        <taxon>Diversisporales</taxon>
        <taxon>Gigasporaceae</taxon>
        <taxon>Cetraspora</taxon>
    </lineage>
</organism>
<name>A0ACA9ME52_9GLOM</name>
<reference evidence="1" key="1">
    <citation type="submission" date="2021-06" db="EMBL/GenBank/DDBJ databases">
        <authorList>
            <person name="Kallberg Y."/>
            <person name="Tangrot J."/>
            <person name="Rosling A."/>
        </authorList>
    </citation>
    <scope>NUCLEOTIDE SEQUENCE</scope>
    <source>
        <strain evidence="1">28 12/20/2015</strain>
    </source>
</reference>
<evidence type="ECO:0000313" key="1">
    <source>
        <dbReference type="EMBL" id="CAG8577420.1"/>
    </source>
</evidence>
<gene>
    <name evidence="1" type="ORF">SPELUC_LOCUS6230</name>
</gene>